<dbReference type="Proteomes" id="UP000002774">
    <property type="component" value="Chromosome"/>
</dbReference>
<dbReference type="EMBL" id="CM001403">
    <property type="protein sequence ID" value="EHQ25244.1"/>
    <property type="molecule type" value="Genomic_DNA"/>
</dbReference>
<protein>
    <submittedName>
        <fullName evidence="1">Uncharacterized protein</fullName>
    </submittedName>
</protein>
<gene>
    <name evidence="1" type="ORF">Mucpa_1072</name>
</gene>
<dbReference type="HOGENOM" id="CLU_2330665_0_0_10"/>
<evidence type="ECO:0000313" key="1">
    <source>
        <dbReference type="EMBL" id="EHQ25244.1"/>
    </source>
</evidence>
<evidence type="ECO:0000313" key="2">
    <source>
        <dbReference type="Proteomes" id="UP000002774"/>
    </source>
</evidence>
<dbReference type="AlphaFoldDB" id="H1YEZ1"/>
<keyword evidence="2" id="KW-1185">Reference proteome</keyword>
<name>H1YEZ1_9SPHI</name>
<accession>H1YEZ1</accession>
<sequence length="98" mass="10852">MCECENGIINVRICSRCANVKKEFVDMILRQIGVIFLNGMINTKSGKTSAAVKKPGTVQVRFLNSTLSIKKLDINSKLTRTLAITTVAVSLLVIRFQH</sequence>
<reference evidence="1" key="1">
    <citation type="submission" date="2011-09" db="EMBL/GenBank/DDBJ databases">
        <title>The permanent draft genome of Mucilaginibacter paludis DSM 18603.</title>
        <authorList>
            <consortium name="US DOE Joint Genome Institute (JGI-PGF)"/>
            <person name="Lucas S."/>
            <person name="Han J."/>
            <person name="Lapidus A."/>
            <person name="Bruce D."/>
            <person name="Goodwin L."/>
            <person name="Pitluck S."/>
            <person name="Peters L."/>
            <person name="Kyrpides N."/>
            <person name="Mavromatis K."/>
            <person name="Ivanova N."/>
            <person name="Mikhailova N."/>
            <person name="Held B."/>
            <person name="Detter J.C."/>
            <person name="Tapia R."/>
            <person name="Han C."/>
            <person name="Land M."/>
            <person name="Hauser L."/>
            <person name="Markowitz V."/>
            <person name="Cheng J.-F."/>
            <person name="Hugenholtz P."/>
            <person name="Woyke T."/>
            <person name="Wu D."/>
            <person name="Tindall B."/>
            <person name="Brambilla E."/>
            <person name="Klenk H.-P."/>
            <person name="Eisen J.A."/>
        </authorList>
    </citation>
    <scope>NUCLEOTIDE SEQUENCE [LARGE SCALE GENOMIC DNA]</scope>
    <source>
        <strain evidence="1">DSM 18603</strain>
    </source>
</reference>
<dbReference type="STRING" id="714943.Mucpa_1072"/>
<proteinExistence type="predicted"/>
<organism evidence="1 2">
    <name type="scientific">Mucilaginibacter paludis DSM 18603</name>
    <dbReference type="NCBI Taxonomy" id="714943"/>
    <lineage>
        <taxon>Bacteria</taxon>
        <taxon>Pseudomonadati</taxon>
        <taxon>Bacteroidota</taxon>
        <taxon>Sphingobacteriia</taxon>
        <taxon>Sphingobacteriales</taxon>
        <taxon>Sphingobacteriaceae</taxon>
        <taxon>Mucilaginibacter</taxon>
    </lineage>
</organism>